<dbReference type="RefSeq" id="WP_111871030.1">
    <property type="nucleotide sequence ID" value="NZ_QLYX01000016.1"/>
</dbReference>
<gene>
    <name evidence="2" type="ORF">DPM19_27840</name>
</gene>
<dbReference type="AlphaFoldDB" id="A0A365GYF6"/>
<organism evidence="2 3">
    <name type="scientific">Actinomadura craniellae</name>
    <dbReference type="NCBI Taxonomy" id="2231787"/>
    <lineage>
        <taxon>Bacteria</taxon>
        <taxon>Bacillati</taxon>
        <taxon>Actinomycetota</taxon>
        <taxon>Actinomycetes</taxon>
        <taxon>Streptosporangiales</taxon>
        <taxon>Thermomonosporaceae</taxon>
        <taxon>Actinomadura</taxon>
    </lineage>
</organism>
<evidence type="ECO:0000313" key="2">
    <source>
        <dbReference type="EMBL" id="RAY11798.1"/>
    </source>
</evidence>
<evidence type="ECO:0000313" key="3">
    <source>
        <dbReference type="Proteomes" id="UP000251891"/>
    </source>
</evidence>
<comment type="caution">
    <text evidence="2">The sequence shown here is derived from an EMBL/GenBank/DDBJ whole genome shotgun (WGS) entry which is preliminary data.</text>
</comment>
<protein>
    <submittedName>
        <fullName evidence="2">DUF4343 domain-containing protein</fullName>
    </submittedName>
</protein>
<feature type="domain" description="ATP-grasp" evidence="1">
    <location>
        <begin position="80"/>
        <end position="239"/>
    </location>
</feature>
<evidence type="ECO:0000259" key="1">
    <source>
        <dbReference type="Pfam" id="PF18299"/>
    </source>
</evidence>
<sequence>MNTLVFGHRPARSSRALPRAAAELGLRVIELDGEPLPDALRGSGAHLYCGLRRADRLAAGLGIALLEAPPRWLADLPREFTGREIVTMPIEQAYLLRRPVFVKVPNSKDVRAMTYADGSRLPGPDAIDPGTVVLVTEQVRFLAEFRLYVADGTVRTGSQYAADGEPALAPLDGHPRRAAVLGFAVDLLASAAQTLPSATVVDVGLMRDATGTERWSVVEANGAWGSGCYAADPARALDVILRSARPLSDLDAHDRRFVRTGPTDAAPTHPAR</sequence>
<name>A0A365GYF6_9ACTN</name>
<proteinExistence type="predicted"/>
<dbReference type="EMBL" id="QLYX01000016">
    <property type="protein sequence ID" value="RAY11798.1"/>
    <property type="molecule type" value="Genomic_DNA"/>
</dbReference>
<keyword evidence="3" id="KW-1185">Reference proteome</keyword>
<dbReference type="Proteomes" id="UP000251891">
    <property type="component" value="Unassembled WGS sequence"/>
</dbReference>
<dbReference type="Pfam" id="PF18299">
    <property type="entry name" value="R2K_2"/>
    <property type="match status" value="1"/>
</dbReference>
<dbReference type="OrthoDB" id="654524at2"/>
<accession>A0A365GYF6</accession>
<dbReference type="InterPro" id="IPR041261">
    <property type="entry name" value="R2K_2"/>
</dbReference>
<reference evidence="2 3" key="1">
    <citation type="submission" date="2018-06" db="EMBL/GenBank/DDBJ databases">
        <title>Actinomadura craniellae sp. nov. isolated from marine sponge Craniella sp.</title>
        <authorList>
            <person name="Li L."/>
            <person name="Xu Q.H."/>
            <person name="Lin H.W."/>
            <person name="Lu Y.H."/>
        </authorList>
    </citation>
    <scope>NUCLEOTIDE SEQUENCE [LARGE SCALE GENOMIC DNA]</scope>
    <source>
        <strain evidence="2 3">LHW63021</strain>
    </source>
</reference>